<name>A0A5E4Z6A0_9BURK</name>
<dbReference type="PANTHER" id="PTHR43537">
    <property type="entry name" value="TRANSCRIPTIONAL REGULATOR, GNTR FAMILY"/>
    <property type="match status" value="1"/>
</dbReference>
<evidence type="ECO:0000259" key="4">
    <source>
        <dbReference type="PROSITE" id="PS50949"/>
    </source>
</evidence>
<dbReference type="InterPro" id="IPR036388">
    <property type="entry name" value="WH-like_DNA-bd_sf"/>
</dbReference>
<dbReference type="SMART" id="SM00345">
    <property type="entry name" value="HTH_GNTR"/>
    <property type="match status" value="1"/>
</dbReference>
<evidence type="ECO:0000313" key="5">
    <source>
        <dbReference type="EMBL" id="VVE56791.1"/>
    </source>
</evidence>
<keyword evidence="2" id="KW-0238">DNA-binding</keyword>
<dbReference type="SMART" id="SM00895">
    <property type="entry name" value="FCD"/>
    <property type="match status" value="1"/>
</dbReference>
<dbReference type="Proteomes" id="UP000406256">
    <property type="component" value="Unassembled WGS sequence"/>
</dbReference>
<keyword evidence="6" id="KW-1185">Reference proteome</keyword>
<dbReference type="InterPro" id="IPR008920">
    <property type="entry name" value="TF_FadR/GntR_C"/>
</dbReference>
<proteinExistence type="predicted"/>
<dbReference type="Pfam" id="PF07729">
    <property type="entry name" value="FCD"/>
    <property type="match status" value="1"/>
</dbReference>
<gene>
    <name evidence="5" type="primary">rspR_3</name>
    <name evidence="5" type="ORF">PAN31108_05136</name>
</gene>
<dbReference type="InterPro" id="IPR036390">
    <property type="entry name" value="WH_DNA-bd_sf"/>
</dbReference>
<dbReference type="PROSITE" id="PS50949">
    <property type="entry name" value="HTH_GNTR"/>
    <property type="match status" value="1"/>
</dbReference>
<dbReference type="PANTHER" id="PTHR43537:SF51">
    <property type="entry name" value="HTH-TYPE TRANSCRIPTIONAL REGULATOR LGOR-RELATED"/>
    <property type="match status" value="1"/>
</dbReference>
<dbReference type="InterPro" id="IPR011711">
    <property type="entry name" value="GntR_C"/>
</dbReference>
<dbReference type="OrthoDB" id="8938888at2"/>
<dbReference type="InterPro" id="IPR000485">
    <property type="entry name" value="AsnC-type_HTH_dom"/>
</dbReference>
<dbReference type="AlphaFoldDB" id="A0A5E4Z6A0"/>
<dbReference type="SUPFAM" id="SSF48008">
    <property type="entry name" value="GntR ligand-binding domain-like"/>
    <property type="match status" value="1"/>
</dbReference>
<evidence type="ECO:0000256" key="2">
    <source>
        <dbReference type="ARBA" id="ARBA00023125"/>
    </source>
</evidence>
<accession>A0A5E4Z6A0</accession>
<keyword evidence="1" id="KW-0805">Transcription regulation</keyword>
<keyword evidence="3" id="KW-0804">Transcription</keyword>
<dbReference type="Pfam" id="PF00392">
    <property type="entry name" value="GntR"/>
    <property type="match status" value="1"/>
</dbReference>
<dbReference type="SUPFAM" id="SSF46785">
    <property type="entry name" value="Winged helix' DNA-binding domain"/>
    <property type="match status" value="1"/>
</dbReference>
<evidence type="ECO:0000313" key="6">
    <source>
        <dbReference type="Proteomes" id="UP000406256"/>
    </source>
</evidence>
<evidence type="ECO:0000256" key="3">
    <source>
        <dbReference type="ARBA" id="ARBA00023163"/>
    </source>
</evidence>
<dbReference type="CDD" id="cd07377">
    <property type="entry name" value="WHTH_GntR"/>
    <property type="match status" value="1"/>
</dbReference>
<dbReference type="Gene3D" id="1.10.10.10">
    <property type="entry name" value="Winged helix-like DNA-binding domain superfamily/Winged helix DNA-binding domain"/>
    <property type="match status" value="1"/>
</dbReference>
<sequence>MYTSGNPACQRGNAQAACRHSLPIVHPPLNIANVNTVTESHAILSKPSHLFDQVHDRLWDLIIKGDVQPGERLKDVEWATRLGVSRTPVREAMRKLEQEGVLLPLSAGGYQVKTVSNRDMEELYTCRAALEHLATFEASRRLDQAGADELARLLTLTDAAIARHDLDDVFRLNSAFHKAIFEFAENNHLIFLWESLNKLVLFYRSALLNKVKQRPELSEAYLKRLRVKQDAHRSIVKAMMEKRHTTAAELMEAHVLASIQELAEPT</sequence>
<dbReference type="InterPro" id="IPR000524">
    <property type="entry name" value="Tscrpt_reg_HTH_GntR"/>
</dbReference>
<dbReference type="GO" id="GO:0003700">
    <property type="term" value="F:DNA-binding transcription factor activity"/>
    <property type="evidence" value="ECO:0007669"/>
    <property type="project" value="InterPro"/>
</dbReference>
<organism evidence="5 6">
    <name type="scientific">Pandoraea anhela</name>
    <dbReference type="NCBI Taxonomy" id="2508295"/>
    <lineage>
        <taxon>Bacteria</taxon>
        <taxon>Pseudomonadati</taxon>
        <taxon>Pseudomonadota</taxon>
        <taxon>Betaproteobacteria</taxon>
        <taxon>Burkholderiales</taxon>
        <taxon>Burkholderiaceae</taxon>
        <taxon>Pandoraea</taxon>
    </lineage>
</organism>
<dbReference type="EMBL" id="CABPSB010000035">
    <property type="protein sequence ID" value="VVE56791.1"/>
    <property type="molecule type" value="Genomic_DNA"/>
</dbReference>
<reference evidence="5 6" key="1">
    <citation type="submission" date="2019-08" db="EMBL/GenBank/DDBJ databases">
        <authorList>
            <person name="Peeters C."/>
        </authorList>
    </citation>
    <scope>NUCLEOTIDE SEQUENCE [LARGE SCALE GENOMIC DNA]</scope>
    <source>
        <strain evidence="5 6">LMG 31108</strain>
    </source>
</reference>
<dbReference type="PRINTS" id="PR00033">
    <property type="entry name" value="HTHASNC"/>
</dbReference>
<dbReference type="Gene3D" id="1.20.120.530">
    <property type="entry name" value="GntR ligand-binding domain-like"/>
    <property type="match status" value="1"/>
</dbReference>
<protein>
    <submittedName>
        <fullName evidence="5">HTH-type transcriptional repressor RspR</fullName>
    </submittedName>
</protein>
<feature type="domain" description="HTH gntR-type" evidence="4">
    <location>
        <begin position="48"/>
        <end position="115"/>
    </location>
</feature>
<dbReference type="GO" id="GO:0043565">
    <property type="term" value="F:sequence-specific DNA binding"/>
    <property type="evidence" value="ECO:0007669"/>
    <property type="project" value="InterPro"/>
</dbReference>
<evidence type="ECO:0000256" key="1">
    <source>
        <dbReference type="ARBA" id="ARBA00023015"/>
    </source>
</evidence>